<sequence length="400" mass="41922">SHRPAQPRALSGHGRGAPGGLVRLRFLRLRAGAGLGARAPGAEPRAAACAGRGPRRVPRERQLELHRLREPALSAPAGGGRLELAGAAGGAAGGCRDAWASEALLVLLRAGPGPEPGAELQAWAPGSALRGEPLWVHTVEAEAEGDDGPGGKPQAGPLPLLPCARAYVSPRPPFYRPLAPGLRARRLELGAEHALLLDEAGQVFSWGGGRHGQLGHGTLEAELEPRPLEALQGLPMAEVAAGGWHSVSVSETGDVYIWGWNESGQLALPTRSLAEDGKTVAGEAAGLHEGGPDVKSTAGGEDGAPTPFIAVQPFPALLDLPRGSEAVKASCGSRHTAVVTRTGELYTWGWGKYGQLGHKDTSSWDRPCRVEYFVERQLQVRAVSCGPWNTYAYAVEQEKS</sequence>
<gene>
    <name evidence="2" type="primary">RCCD1</name>
</gene>
<dbReference type="PROSITE" id="PS00626">
    <property type="entry name" value="RCC1_2"/>
    <property type="match status" value="2"/>
</dbReference>
<dbReference type="PANTHER" id="PTHR46849:SF1">
    <property type="entry name" value="RCC1 DOMAIN-CONTAINING PROTEIN 1"/>
    <property type="match status" value="1"/>
</dbReference>
<dbReference type="PANTHER" id="PTHR46849">
    <property type="entry name" value="RCC1 DOMAIN-CONTAINING PROTEIN 1"/>
    <property type="match status" value="1"/>
</dbReference>
<accession>A0A9L0RH34</accession>
<dbReference type="GeneTree" id="ENSGT00940000162149"/>
<dbReference type="GO" id="GO:0005886">
    <property type="term" value="C:plasma membrane"/>
    <property type="evidence" value="ECO:0007669"/>
    <property type="project" value="Ensembl"/>
</dbReference>
<reference evidence="2 3" key="1">
    <citation type="journal article" date="2009" name="Science">
        <title>Genome sequence, comparative analysis, and population genetics of the domestic horse.</title>
        <authorList>
            <consortium name="Broad Institute Genome Sequencing Platform"/>
            <consortium name="Broad Institute Whole Genome Assembly Team"/>
            <person name="Wade C.M."/>
            <person name="Giulotto E."/>
            <person name="Sigurdsson S."/>
            <person name="Zoli M."/>
            <person name="Gnerre S."/>
            <person name="Imsland F."/>
            <person name="Lear T.L."/>
            <person name="Adelson D.L."/>
            <person name="Bailey E."/>
            <person name="Bellone R.R."/>
            <person name="Bloecker H."/>
            <person name="Distl O."/>
            <person name="Edgar R.C."/>
            <person name="Garber M."/>
            <person name="Leeb T."/>
            <person name="Mauceli E."/>
            <person name="MacLeod J.N."/>
            <person name="Penedo M.C.T."/>
            <person name="Raison J.M."/>
            <person name="Sharpe T."/>
            <person name="Vogel J."/>
            <person name="Andersson L."/>
            <person name="Antczak D.F."/>
            <person name="Biagi T."/>
            <person name="Binns M.M."/>
            <person name="Chowdhary B.P."/>
            <person name="Coleman S.J."/>
            <person name="Della Valle G."/>
            <person name="Fryc S."/>
            <person name="Guerin G."/>
            <person name="Hasegawa T."/>
            <person name="Hill E.W."/>
            <person name="Jurka J."/>
            <person name="Kiialainen A."/>
            <person name="Lindgren G."/>
            <person name="Liu J."/>
            <person name="Magnani E."/>
            <person name="Mickelson J.R."/>
            <person name="Murray J."/>
            <person name="Nergadze S.G."/>
            <person name="Onofrio R."/>
            <person name="Pedroni S."/>
            <person name="Piras M.F."/>
            <person name="Raudsepp T."/>
            <person name="Rocchi M."/>
            <person name="Roeed K.H."/>
            <person name="Ryder O.A."/>
            <person name="Searle S."/>
            <person name="Skow L."/>
            <person name="Swinburne J.E."/>
            <person name="Syvaenen A.C."/>
            <person name="Tozaki T."/>
            <person name="Valberg S.J."/>
            <person name="Vaudin M."/>
            <person name="White J.R."/>
            <person name="Zody M.C."/>
            <person name="Lander E.S."/>
            <person name="Lindblad-Toh K."/>
        </authorList>
    </citation>
    <scope>NUCLEOTIDE SEQUENCE [LARGE SCALE GENOMIC DNA]</scope>
    <source>
        <strain evidence="2 3">Thoroughbred</strain>
    </source>
</reference>
<dbReference type="AlphaFoldDB" id="A0A9L0RH34"/>
<dbReference type="SUPFAM" id="SSF50985">
    <property type="entry name" value="RCC1/BLIP-II"/>
    <property type="match status" value="1"/>
</dbReference>
<dbReference type="InterPro" id="IPR052830">
    <property type="entry name" value="RCC1_domain-containing"/>
</dbReference>
<proteinExistence type="predicted"/>
<reference evidence="2" key="3">
    <citation type="submission" date="2025-09" db="UniProtKB">
        <authorList>
            <consortium name="Ensembl"/>
        </authorList>
    </citation>
    <scope>IDENTIFICATION</scope>
    <source>
        <strain evidence="2">Thoroughbred</strain>
    </source>
</reference>
<protein>
    <submittedName>
        <fullName evidence="2">RCC1 domain containing 1</fullName>
    </submittedName>
</protein>
<dbReference type="GO" id="GO:0005829">
    <property type="term" value="C:cytosol"/>
    <property type="evidence" value="ECO:0007669"/>
    <property type="project" value="Ensembl"/>
</dbReference>
<evidence type="ECO:0000313" key="3">
    <source>
        <dbReference type="Proteomes" id="UP000002281"/>
    </source>
</evidence>
<dbReference type="PRINTS" id="PR00633">
    <property type="entry name" value="RCCNDNSATION"/>
</dbReference>
<dbReference type="Pfam" id="PF00415">
    <property type="entry name" value="RCC1"/>
    <property type="match status" value="2"/>
</dbReference>
<dbReference type="Ensembl" id="ENSECAT00000090897.1">
    <property type="protein sequence ID" value="ENSECAP00000061115.1"/>
    <property type="gene ID" value="ENSECAG00000017879.4"/>
</dbReference>
<name>A0A9L0RH34_HORSE</name>
<evidence type="ECO:0000256" key="1">
    <source>
        <dbReference type="PROSITE-ProRule" id="PRU00235"/>
    </source>
</evidence>
<reference evidence="2" key="2">
    <citation type="submission" date="2025-08" db="UniProtKB">
        <authorList>
            <consortium name="Ensembl"/>
        </authorList>
    </citation>
    <scope>IDENTIFICATION</scope>
    <source>
        <strain evidence="2">Thoroughbred</strain>
    </source>
</reference>
<dbReference type="InterPro" id="IPR000408">
    <property type="entry name" value="Reg_chr_condens"/>
</dbReference>
<dbReference type="Proteomes" id="UP000002281">
    <property type="component" value="Chromosome 1"/>
</dbReference>
<feature type="repeat" description="RCC1" evidence="1">
    <location>
        <begin position="201"/>
        <end position="252"/>
    </location>
</feature>
<evidence type="ECO:0000313" key="2">
    <source>
        <dbReference type="Ensembl" id="ENSECAP00000061115.1"/>
    </source>
</evidence>
<dbReference type="InterPro" id="IPR009091">
    <property type="entry name" value="RCC1/BLIP-II"/>
</dbReference>
<organism evidence="2 3">
    <name type="scientific">Equus caballus</name>
    <name type="common">Horse</name>
    <dbReference type="NCBI Taxonomy" id="9796"/>
    <lineage>
        <taxon>Eukaryota</taxon>
        <taxon>Metazoa</taxon>
        <taxon>Chordata</taxon>
        <taxon>Craniata</taxon>
        <taxon>Vertebrata</taxon>
        <taxon>Euteleostomi</taxon>
        <taxon>Mammalia</taxon>
        <taxon>Eutheria</taxon>
        <taxon>Laurasiatheria</taxon>
        <taxon>Perissodactyla</taxon>
        <taxon>Equidae</taxon>
        <taxon>Equus</taxon>
    </lineage>
</organism>
<dbReference type="Gene3D" id="2.130.10.30">
    <property type="entry name" value="Regulator of chromosome condensation 1/beta-lactamase-inhibitor protein II"/>
    <property type="match status" value="2"/>
</dbReference>
<feature type="repeat" description="RCC1" evidence="1">
    <location>
        <begin position="343"/>
        <end position="396"/>
    </location>
</feature>
<dbReference type="PROSITE" id="PS50012">
    <property type="entry name" value="RCC1_3"/>
    <property type="match status" value="3"/>
</dbReference>
<feature type="repeat" description="RCC1" evidence="1">
    <location>
        <begin position="253"/>
        <end position="342"/>
    </location>
</feature>
<keyword evidence="3" id="KW-1185">Reference proteome</keyword>